<evidence type="ECO:0000256" key="5">
    <source>
        <dbReference type="ARBA" id="ARBA00022989"/>
    </source>
</evidence>
<feature type="transmembrane region" description="Helical" evidence="8">
    <location>
        <begin position="263"/>
        <end position="285"/>
    </location>
</feature>
<keyword evidence="4 8" id="KW-0812">Transmembrane</keyword>
<keyword evidence="6 8" id="KW-0472">Membrane</keyword>
<feature type="domain" description="Major facilitator superfamily (MFS) profile" evidence="9">
    <location>
        <begin position="51"/>
        <end position="470"/>
    </location>
</feature>
<keyword evidence="5 8" id="KW-1133">Transmembrane helix</keyword>
<evidence type="ECO:0000256" key="6">
    <source>
        <dbReference type="ARBA" id="ARBA00023136"/>
    </source>
</evidence>
<feature type="transmembrane region" description="Helical" evidence="8">
    <location>
        <begin position="190"/>
        <end position="217"/>
    </location>
</feature>
<evidence type="ECO:0000313" key="11">
    <source>
        <dbReference type="Proteomes" id="UP000308802"/>
    </source>
</evidence>
<comment type="similarity">
    <text evidence="2">Belongs to the major facilitator superfamily. Sugar transporter (TC 2.A.1.1) family.</text>
</comment>
<evidence type="ECO:0000259" key="9">
    <source>
        <dbReference type="PROSITE" id="PS50850"/>
    </source>
</evidence>
<evidence type="ECO:0000256" key="1">
    <source>
        <dbReference type="ARBA" id="ARBA00004141"/>
    </source>
</evidence>
<accession>A0A4S8ZWX2</accession>
<organism evidence="10 11">
    <name type="scientific">Aureobasidium pullulans</name>
    <name type="common">Black yeast</name>
    <name type="synonym">Pullularia pullulans</name>
    <dbReference type="NCBI Taxonomy" id="5580"/>
    <lineage>
        <taxon>Eukaryota</taxon>
        <taxon>Fungi</taxon>
        <taxon>Dikarya</taxon>
        <taxon>Ascomycota</taxon>
        <taxon>Pezizomycotina</taxon>
        <taxon>Dothideomycetes</taxon>
        <taxon>Dothideomycetidae</taxon>
        <taxon>Dothideales</taxon>
        <taxon>Saccotheciaceae</taxon>
        <taxon>Aureobasidium</taxon>
    </lineage>
</organism>
<feature type="compositionally biased region" description="Polar residues" evidence="7">
    <location>
        <begin position="23"/>
        <end position="32"/>
    </location>
</feature>
<dbReference type="InterPro" id="IPR020846">
    <property type="entry name" value="MFS_dom"/>
</dbReference>
<reference evidence="10 11" key="1">
    <citation type="submission" date="2018-10" db="EMBL/GenBank/DDBJ databases">
        <title>Fifty Aureobasidium pullulans genomes reveal a recombining polyextremotolerant generalist.</title>
        <authorList>
            <person name="Gostincar C."/>
            <person name="Turk M."/>
            <person name="Zajc J."/>
            <person name="Gunde-Cimerman N."/>
        </authorList>
    </citation>
    <scope>NUCLEOTIDE SEQUENCE [LARGE SCALE GENOMIC DNA]</scope>
    <source>
        <strain evidence="10 11">EXF-10659</strain>
    </source>
</reference>
<sequence length="578" mass="62808">MERPLSIEKHTGHTPPEAAPIQEQPTNTSYEGQSRPAYDETEKSRWERLWPVIACGAGLFSDGYLNGVIGFVSTMLGKIYPTAYASSPAQRNVSSITFAGTVVGMLTFGYTSDHYSRKWSLFASTVILIAFAALSAGSYGAGGSSSGLFAALTAWRFLLGIGIGGEYPAGSVGCAESTGELKSGTRNRWFILFTNVQIDIGFVVSALVPMIVVLITGENHLRAAWRICLGLGVIPPLSLLYLRLKLNEPEAYRRETMAKAKTPWLLVIKFYWWRLTIVSLIWFIYDFSGYSFSLFSSTIVDNLLGDNSPLWKSFGWTTLIYLFYLPGCIGGSFVSDWLGPKMTLGIGVLAQGIVGFIMAGVYSYLAHPQNVAGFVIVYGVFLALGEFGPGDNIGLIASKSCATAVRGQYYGIAAAIGKIGAFVGDQVLAILYNRYKDTDPIKAGQYPFFVSSALCILSAGIAFFLLPHIGQDTIDEEDVKFRAYLAENGYDVSQMGVQRESAEHIVGQTEVEGGNEVTEKKIEKGASPCAKICHFQPSPAATPGVVWHVKMHNVFEIGIIVRREALTTTLSVEASKQC</sequence>
<evidence type="ECO:0000256" key="4">
    <source>
        <dbReference type="ARBA" id="ARBA00022692"/>
    </source>
</evidence>
<dbReference type="Pfam" id="PF00083">
    <property type="entry name" value="Sugar_tr"/>
    <property type="match status" value="2"/>
</dbReference>
<evidence type="ECO:0000256" key="3">
    <source>
        <dbReference type="ARBA" id="ARBA00022448"/>
    </source>
</evidence>
<feature type="transmembrane region" description="Helical" evidence="8">
    <location>
        <begin position="119"/>
        <end position="141"/>
    </location>
</feature>
<dbReference type="EMBL" id="QZAO01000306">
    <property type="protein sequence ID" value="THW70909.1"/>
    <property type="molecule type" value="Genomic_DNA"/>
</dbReference>
<name>A0A4S8ZWX2_AURPU</name>
<dbReference type="Proteomes" id="UP000308802">
    <property type="component" value="Unassembled WGS sequence"/>
</dbReference>
<feature type="transmembrane region" description="Helical" evidence="8">
    <location>
        <begin position="409"/>
        <end position="432"/>
    </location>
</feature>
<dbReference type="InterPro" id="IPR005828">
    <property type="entry name" value="MFS_sugar_transport-like"/>
</dbReference>
<comment type="caution">
    <text evidence="10">The sequence shown here is derived from an EMBL/GenBank/DDBJ whole genome shotgun (WGS) entry which is preliminary data.</text>
</comment>
<evidence type="ECO:0000256" key="8">
    <source>
        <dbReference type="SAM" id="Phobius"/>
    </source>
</evidence>
<dbReference type="PANTHER" id="PTHR23508">
    <property type="entry name" value="CARBOXYLIC ACID TRANSPORTER PROTEIN HOMOLOG"/>
    <property type="match status" value="1"/>
</dbReference>
<dbReference type="Gene3D" id="1.20.1250.20">
    <property type="entry name" value="MFS general substrate transporter like domains"/>
    <property type="match status" value="1"/>
</dbReference>
<feature type="transmembrane region" description="Helical" evidence="8">
    <location>
        <begin position="346"/>
        <end position="365"/>
    </location>
</feature>
<dbReference type="GO" id="GO:0005886">
    <property type="term" value="C:plasma membrane"/>
    <property type="evidence" value="ECO:0007669"/>
    <property type="project" value="TreeGrafter"/>
</dbReference>
<comment type="subcellular location">
    <subcellularLocation>
        <location evidence="1">Membrane</location>
        <topology evidence="1">Multi-pass membrane protein</topology>
    </subcellularLocation>
</comment>
<proteinExistence type="inferred from homology"/>
<dbReference type="AlphaFoldDB" id="A0A4S8ZWX2"/>
<dbReference type="FunFam" id="1.20.1250.20:FF:000140">
    <property type="entry name" value="Putative MFS phospholipid transporter"/>
    <property type="match status" value="1"/>
</dbReference>
<evidence type="ECO:0000313" key="10">
    <source>
        <dbReference type="EMBL" id="THW70909.1"/>
    </source>
</evidence>
<feature type="transmembrane region" description="Helical" evidence="8">
    <location>
        <begin position="371"/>
        <end position="388"/>
    </location>
</feature>
<dbReference type="SUPFAM" id="SSF103473">
    <property type="entry name" value="MFS general substrate transporter"/>
    <property type="match status" value="1"/>
</dbReference>
<dbReference type="InterPro" id="IPR036259">
    <property type="entry name" value="MFS_trans_sf"/>
</dbReference>
<evidence type="ECO:0000256" key="7">
    <source>
        <dbReference type="SAM" id="MobiDB-lite"/>
    </source>
</evidence>
<feature type="transmembrane region" description="Helical" evidence="8">
    <location>
        <begin position="223"/>
        <end position="242"/>
    </location>
</feature>
<dbReference type="GO" id="GO:0046943">
    <property type="term" value="F:carboxylic acid transmembrane transporter activity"/>
    <property type="evidence" value="ECO:0007669"/>
    <property type="project" value="TreeGrafter"/>
</dbReference>
<protein>
    <submittedName>
        <fullName evidence="10">MFS phospholipid transporter Git1</fullName>
    </submittedName>
</protein>
<feature type="transmembrane region" description="Helical" evidence="8">
    <location>
        <begin position="314"/>
        <end position="334"/>
    </location>
</feature>
<feature type="transmembrane region" description="Helical" evidence="8">
    <location>
        <begin position="93"/>
        <end position="112"/>
    </location>
</feature>
<feature type="transmembrane region" description="Helical" evidence="8">
    <location>
        <begin position="444"/>
        <end position="466"/>
    </location>
</feature>
<gene>
    <name evidence="10" type="ORF">D6D19_07537</name>
</gene>
<keyword evidence="3" id="KW-0813">Transport</keyword>
<dbReference type="PROSITE" id="PS50850">
    <property type="entry name" value="MFS"/>
    <property type="match status" value="1"/>
</dbReference>
<dbReference type="PANTHER" id="PTHR23508:SF10">
    <property type="entry name" value="CARBOXYLIC ACID TRANSPORTER PROTEIN HOMOLOG"/>
    <property type="match status" value="1"/>
</dbReference>
<evidence type="ECO:0000256" key="2">
    <source>
        <dbReference type="ARBA" id="ARBA00010992"/>
    </source>
</evidence>
<feature type="transmembrane region" description="Helical" evidence="8">
    <location>
        <begin position="49"/>
        <end position="73"/>
    </location>
</feature>
<feature type="compositionally biased region" description="Basic and acidic residues" evidence="7">
    <location>
        <begin position="1"/>
        <end position="11"/>
    </location>
</feature>
<feature type="region of interest" description="Disordered" evidence="7">
    <location>
        <begin position="1"/>
        <end position="38"/>
    </location>
</feature>